<evidence type="ECO:0000313" key="2">
    <source>
        <dbReference type="Proteomes" id="UP001291687"/>
    </source>
</evidence>
<protein>
    <submittedName>
        <fullName evidence="1">Uncharacterized protein</fullName>
    </submittedName>
</protein>
<comment type="caution">
    <text evidence="1">The sequence shown here is derived from an EMBL/GenBank/DDBJ whole genome shotgun (WGS) entry which is preliminary data.</text>
</comment>
<proteinExistence type="predicted"/>
<keyword evidence="2" id="KW-1185">Reference proteome</keyword>
<gene>
    <name evidence="1" type="ORF">Megvenef_01297</name>
</gene>
<sequence length="97" mass="10653">MKSTITFNAGTNTTVQNINLGNNNLDIVFQPGASLTVGDRTIQNNTPNNIIFNFPILTSCKPIGYNTLFNNNNDDNNHDGCAPLIGHYEEPQLIEIC</sequence>
<evidence type="ECO:0000313" key="1">
    <source>
        <dbReference type="EMBL" id="MEA0971322.1"/>
    </source>
</evidence>
<accession>A0ABU5NDR9</accession>
<name>A0ABU5NDR9_9RICK</name>
<reference evidence="1 2" key="1">
    <citation type="submission" date="2023-03" db="EMBL/GenBank/DDBJ databases">
        <title>Host association and intracellularity evolved multiple times independently in the Rickettsiales.</title>
        <authorList>
            <person name="Castelli M."/>
            <person name="Nardi T."/>
            <person name="Gammuto L."/>
            <person name="Bellinzona G."/>
            <person name="Sabaneyeva E."/>
            <person name="Potekhin A."/>
            <person name="Serra V."/>
            <person name="Petroni G."/>
            <person name="Sassera D."/>
        </authorList>
    </citation>
    <scope>NUCLEOTIDE SEQUENCE [LARGE SCALE GENOMIC DNA]</scope>
    <source>
        <strain evidence="1 2">Sr 2-6</strain>
    </source>
</reference>
<dbReference type="Proteomes" id="UP001291687">
    <property type="component" value="Unassembled WGS sequence"/>
</dbReference>
<dbReference type="EMBL" id="JARJFB010000114">
    <property type="protein sequence ID" value="MEA0971322.1"/>
    <property type="molecule type" value="Genomic_DNA"/>
</dbReference>
<organism evidence="1 2">
    <name type="scientific">Candidatus Megaera venefica</name>
    <dbReference type="NCBI Taxonomy" id="2055910"/>
    <lineage>
        <taxon>Bacteria</taxon>
        <taxon>Pseudomonadati</taxon>
        <taxon>Pseudomonadota</taxon>
        <taxon>Alphaproteobacteria</taxon>
        <taxon>Rickettsiales</taxon>
        <taxon>Rickettsiaceae</taxon>
        <taxon>Candidatus Megaera</taxon>
    </lineage>
</organism>
<dbReference type="RefSeq" id="WP_322777224.1">
    <property type="nucleotide sequence ID" value="NZ_JARJFB010000114.1"/>
</dbReference>